<dbReference type="AlphaFoldDB" id="A0A1B1S385"/>
<dbReference type="OrthoDB" id="2428512at2"/>
<reference evidence="1" key="1">
    <citation type="submission" date="2016-10" db="EMBL/GenBank/DDBJ databases">
        <authorList>
            <person name="See-Too W.S."/>
        </authorList>
    </citation>
    <scope>NUCLEOTIDE SEQUENCE</scope>
    <source>
        <strain evidence="1">L10.15</strain>
    </source>
</reference>
<evidence type="ECO:0000313" key="1">
    <source>
        <dbReference type="EMBL" id="ANU27609.1"/>
    </source>
</evidence>
<organism evidence="1 2">
    <name type="scientific">Planococcus versutus</name>
    <dbReference type="NCBI Taxonomy" id="1302659"/>
    <lineage>
        <taxon>Bacteria</taxon>
        <taxon>Bacillati</taxon>
        <taxon>Bacillota</taxon>
        <taxon>Bacilli</taxon>
        <taxon>Bacillales</taxon>
        <taxon>Caryophanaceae</taxon>
        <taxon>Planococcus</taxon>
    </lineage>
</organism>
<dbReference type="KEGG" id="pll:I858_011495"/>
<sequence length="83" mass="9495">MWAIVTGGIVFMLTIVFSLGKASSKREKVAHGHREELLARQEKRAADDVVIEPEQQNVKVEKKMIPEKKIYKESNTKHPSELH</sequence>
<dbReference type="EMBL" id="CP016540">
    <property type="protein sequence ID" value="ANU27609.1"/>
    <property type="molecule type" value="Genomic_DNA"/>
</dbReference>
<protein>
    <submittedName>
        <fullName evidence="1">Uncharacterized protein</fullName>
    </submittedName>
</protein>
<accession>A0A1B1S385</accession>
<name>A0A1B1S385_9BACL</name>
<dbReference type="RefSeq" id="WP_049694690.1">
    <property type="nucleotide sequence ID" value="NZ_CP016540.2"/>
</dbReference>
<proteinExistence type="predicted"/>
<dbReference type="Proteomes" id="UP000053354">
    <property type="component" value="Chromosome"/>
</dbReference>
<dbReference type="STRING" id="1302659.I858_011495"/>
<evidence type="ECO:0000313" key="2">
    <source>
        <dbReference type="Proteomes" id="UP000053354"/>
    </source>
</evidence>
<keyword evidence="2" id="KW-1185">Reference proteome</keyword>
<gene>
    <name evidence="1" type="ORF">I858_011495</name>
</gene>